<dbReference type="InterPro" id="IPR047057">
    <property type="entry name" value="MerR_fam"/>
</dbReference>
<evidence type="ECO:0000313" key="6">
    <source>
        <dbReference type="EMBL" id="AKJ11135.1"/>
    </source>
</evidence>
<keyword evidence="7" id="KW-1185">Reference proteome</keyword>
<proteinExistence type="predicted"/>
<dbReference type="PANTHER" id="PTHR30204">
    <property type="entry name" value="REDOX-CYCLING DRUG-SENSING TRANSCRIPTIONAL ACTIVATOR SOXR"/>
    <property type="match status" value="1"/>
</dbReference>
<keyword evidence="1" id="KW-0678">Repressor</keyword>
<keyword evidence="2" id="KW-0805">Transcription regulation</keyword>
<dbReference type="SUPFAM" id="SSF46955">
    <property type="entry name" value="Putative DNA-binding domain"/>
    <property type="match status" value="1"/>
</dbReference>
<evidence type="ECO:0000256" key="1">
    <source>
        <dbReference type="ARBA" id="ARBA00022491"/>
    </source>
</evidence>
<evidence type="ECO:0000313" key="7">
    <source>
        <dbReference type="Proteomes" id="UP000035366"/>
    </source>
</evidence>
<dbReference type="Gene3D" id="1.10.1660.10">
    <property type="match status" value="1"/>
</dbReference>
<evidence type="ECO:0000256" key="4">
    <source>
        <dbReference type="ARBA" id="ARBA00023163"/>
    </source>
</evidence>
<dbReference type="Proteomes" id="UP000035366">
    <property type="component" value="Chromosome"/>
</dbReference>
<accession>A0ABN4GB97</accession>
<feature type="domain" description="HTH merR-type" evidence="5">
    <location>
        <begin position="1"/>
        <end position="68"/>
    </location>
</feature>
<keyword evidence="4" id="KW-0804">Transcription</keyword>
<dbReference type="InterPro" id="IPR009061">
    <property type="entry name" value="DNA-bd_dom_put_sf"/>
</dbReference>
<reference evidence="6 7" key="1">
    <citation type="journal article" date="2015" name="ISME J.">
        <title>Draft Genome Sequence of Streptomyces incarnatus NRRL8089, which Produces the Nucleoside Antibiotic Sinefungin.</title>
        <authorList>
            <person name="Oshima K."/>
            <person name="Hattori M."/>
            <person name="Shimizu H."/>
            <person name="Fukuda K."/>
            <person name="Nemoto M."/>
            <person name="Inagaki K."/>
            <person name="Tamura T."/>
        </authorList>
    </citation>
    <scope>NUCLEOTIDE SEQUENCE [LARGE SCALE GENOMIC DNA]</scope>
    <source>
        <strain evidence="6 7">NRRL 8089</strain>
    </source>
</reference>
<dbReference type="SMART" id="SM00422">
    <property type="entry name" value="HTH_MERR"/>
    <property type="match status" value="1"/>
</dbReference>
<keyword evidence="3" id="KW-0238">DNA-binding</keyword>
<evidence type="ECO:0000259" key="5">
    <source>
        <dbReference type="PROSITE" id="PS50937"/>
    </source>
</evidence>
<dbReference type="PRINTS" id="PR00040">
    <property type="entry name" value="HTHMERR"/>
</dbReference>
<protein>
    <recommendedName>
        <fullName evidence="5">HTH merR-type domain-containing protein</fullName>
    </recommendedName>
</protein>
<name>A0ABN4GB97_9ACTN</name>
<evidence type="ECO:0000256" key="3">
    <source>
        <dbReference type="ARBA" id="ARBA00023125"/>
    </source>
</evidence>
<dbReference type="PROSITE" id="PS50937">
    <property type="entry name" value="HTH_MERR_2"/>
    <property type="match status" value="1"/>
</dbReference>
<dbReference type="EMBL" id="CP011497">
    <property type="protein sequence ID" value="AKJ11135.1"/>
    <property type="molecule type" value="Genomic_DNA"/>
</dbReference>
<gene>
    <name evidence="6" type="ORF">ABB07_14225</name>
</gene>
<evidence type="ECO:0000256" key="2">
    <source>
        <dbReference type="ARBA" id="ARBA00023015"/>
    </source>
</evidence>
<dbReference type="InterPro" id="IPR000551">
    <property type="entry name" value="MerR-type_HTH_dom"/>
</dbReference>
<dbReference type="PANTHER" id="PTHR30204:SF69">
    <property type="entry name" value="MERR-FAMILY TRANSCRIPTIONAL REGULATOR"/>
    <property type="match status" value="1"/>
</dbReference>
<organism evidence="6 7">
    <name type="scientific">Streptomyces incarnatus</name>
    <dbReference type="NCBI Taxonomy" id="665007"/>
    <lineage>
        <taxon>Bacteria</taxon>
        <taxon>Bacillati</taxon>
        <taxon>Actinomycetota</taxon>
        <taxon>Actinomycetes</taxon>
        <taxon>Kitasatosporales</taxon>
        <taxon>Streptomycetaceae</taxon>
        <taxon>Streptomyces</taxon>
    </lineage>
</organism>
<dbReference type="Pfam" id="PF13411">
    <property type="entry name" value="MerR_1"/>
    <property type="match status" value="1"/>
</dbReference>
<sequence>MLIGELSARTGTSPRLLRHYERTGLLSPRRRANGYREYTEADVPRVRRIRTLLAAGLPTRVVAALLPCTADDSTSGPTLAPCPGVPEALRHRLAELDERAARLETERTELRRLLAELT</sequence>
<dbReference type="RefSeq" id="WP_208899096.1">
    <property type="nucleotide sequence ID" value="NZ_CP011497.1"/>
</dbReference>